<feature type="transmembrane region" description="Helical" evidence="2">
    <location>
        <begin position="149"/>
        <end position="173"/>
    </location>
</feature>
<dbReference type="InterPro" id="IPR006135">
    <property type="entry name" value="T3SS_substrate_exporter"/>
</dbReference>
<dbReference type="RefSeq" id="WP_186347584.1">
    <property type="nucleotide sequence ID" value="NZ_BMMR01000005.1"/>
</dbReference>
<evidence type="ECO:0000313" key="3">
    <source>
        <dbReference type="EMBL" id="MBC2962405.1"/>
    </source>
</evidence>
<protein>
    <submittedName>
        <fullName evidence="3">EscU/YscU/HrcU family type III secretion system export apparatus switch protein</fullName>
    </submittedName>
</protein>
<gene>
    <name evidence="3" type="ORF">H7344_19120</name>
</gene>
<feature type="region of interest" description="Disordered" evidence="1">
    <location>
        <begin position="1"/>
        <end position="22"/>
    </location>
</feature>
<feature type="transmembrane region" description="Helical" evidence="2">
    <location>
        <begin position="185"/>
        <end position="203"/>
    </location>
</feature>
<dbReference type="Gene3D" id="3.40.1690.10">
    <property type="entry name" value="secretion proteins EscU"/>
    <property type="match status" value="1"/>
</dbReference>
<keyword evidence="4" id="KW-1185">Reference proteome</keyword>
<dbReference type="PRINTS" id="PR00950">
    <property type="entry name" value="TYPE3IMSPROT"/>
</dbReference>
<dbReference type="Pfam" id="PF01312">
    <property type="entry name" value="Bac_export_2"/>
    <property type="match status" value="1"/>
</dbReference>
<keyword evidence="2" id="KW-0472">Membrane</keyword>
<dbReference type="PANTHER" id="PTHR30531:SF12">
    <property type="entry name" value="FLAGELLAR BIOSYNTHETIC PROTEIN FLHB"/>
    <property type="match status" value="1"/>
</dbReference>
<evidence type="ECO:0000256" key="2">
    <source>
        <dbReference type="SAM" id="Phobius"/>
    </source>
</evidence>
<feature type="transmembrane region" description="Helical" evidence="2">
    <location>
        <begin position="29"/>
        <end position="46"/>
    </location>
</feature>
<keyword evidence="2" id="KW-0812">Transmembrane</keyword>
<feature type="compositionally biased region" description="Low complexity" evidence="1">
    <location>
        <begin position="371"/>
        <end position="397"/>
    </location>
</feature>
<feature type="transmembrane region" description="Helical" evidence="2">
    <location>
        <begin position="83"/>
        <end position="111"/>
    </location>
</feature>
<accession>A0ABR6UDG3</accession>
<name>A0ABR6UDG3_9ACTN</name>
<dbReference type="Gene3D" id="6.10.250.2080">
    <property type="match status" value="1"/>
</dbReference>
<keyword evidence="2" id="KW-1133">Transmembrane helix</keyword>
<evidence type="ECO:0000313" key="4">
    <source>
        <dbReference type="Proteomes" id="UP000604001"/>
    </source>
</evidence>
<feature type="compositionally biased region" description="Basic and acidic residues" evidence="1">
    <location>
        <begin position="1"/>
        <end position="10"/>
    </location>
</feature>
<dbReference type="Proteomes" id="UP000604001">
    <property type="component" value="Unassembled WGS sequence"/>
</dbReference>
<dbReference type="PANTHER" id="PTHR30531">
    <property type="entry name" value="FLAGELLAR BIOSYNTHETIC PROTEIN FLHB"/>
    <property type="match status" value="1"/>
</dbReference>
<comment type="caution">
    <text evidence="3">The sequence shown here is derived from an EMBL/GenBank/DDBJ whole genome shotgun (WGS) entry which is preliminary data.</text>
</comment>
<reference evidence="3 4" key="1">
    <citation type="submission" date="2020-08" db="EMBL/GenBank/DDBJ databases">
        <title>novel species in genus Nocardioides.</title>
        <authorList>
            <person name="Zhang G."/>
        </authorList>
    </citation>
    <scope>NUCLEOTIDE SEQUENCE [LARGE SCALE GENOMIC DNA]</scope>
    <source>
        <strain evidence="3 4">SC8A-24</strain>
    </source>
</reference>
<dbReference type="InterPro" id="IPR029025">
    <property type="entry name" value="T3SS_substrate_exporter_C"/>
</dbReference>
<dbReference type="EMBL" id="JACMYC010000021">
    <property type="protein sequence ID" value="MBC2962405.1"/>
    <property type="molecule type" value="Genomic_DNA"/>
</dbReference>
<dbReference type="SUPFAM" id="SSF160544">
    <property type="entry name" value="EscU C-terminal domain-like"/>
    <property type="match status" value="1"/>
</dbReference>
<sequence>MSEDKTEKPTPKRRKEARKEGQVARTQELGAWSALLLGSLVVPMLLRHELSSLSALLKQCLTAAEGADVPMALELLGEAGGHILLTLVVLGCCILVVGVAGALAQGGFFLATKTVKPNLKKLDPIKGFKRIFGPQAWWEGAKMLLKCSVVAGLVWFGVDAMMPLLGGFVPIGVVLDIVGGEALSMLRNVAVAGLVMAVLDYAVQRRRIGKQTRMTKDEVKREHKQTEGDPLVKSAIRSRQLAASRNRMMADVPTADVVLVNPTHVAVALRYDETSPAPRVVARGAGVVAQRIRETALENDVPLVRDVPLARALYGATDVGREIPAELFAAVAQVLAFVISRRSRGHRGGEHRSPRPPVDLPVVPRGRRRTPVAPSIAPSIAPPAVAANSSAEPAPGR</sequence>
<evidence type="ECO:0000256" key="1">
    <source>
        <dbReference type="SAM" id="MobiDB-lite"/>
    </source>
</evidence>
<organism evidence="3 4">
    <name type="scientific">Nocardioides deserti</name>
    <dbReference type="NCBI Taxonomy" id="1588644"/>
    <lineage>
        <taxon>Bacteria</taxon>
        <taxon>Bacillati</taxon>
        <taxon>Actinomycetota</taxon>
        <taxon>Actinomycetes</taxon>
        <taxon>Propionibacteriales</taxon>
        <taxon>Nocardioidaceae</taxon>
        <taxon>Nocardioides</taxon>
    </lineage>
</organism>
<proteinExistence type="predicted"/>
<feature type="region of interest" description="Disordered" evidence="1">
    <location>
        <begin position="344"/>
        <end position="397"/>
    </location>
</feature>